<accession>A0A8H6ZQ97</accession>
<keyword evidence="3" id="KW-1185">Reference proteome</keyword>
<keyword evidence="1" id="KW-0732">Signal</keyword>
<feature type="chain" id="PRO_5034354579" evidence="1">
    <location>
        <begin position="29"/>
        <end position="395"/>
    </location>
</feature>
<evidence type="ECO:0000256" key="1">
    <source>
        <dbReference type="SAM" id="SignalP"/>
    </source>
</evidence>
<comment type="caution">
    <text evidence="2">The sequence shown here is derived from an EMBL/GenBank/DDBJ whole genome shotgun (WGS) entry which is preliminary data.</text>
</comment>
<evidence type="ECO:0000313" key="3">
    <source>
        <dbReference type="Proteomes" id="UP000623687"/>
    </source>
</evidence>
<proteinExistence type="predicted"/>
<dbReference type="RefSeq" id="XP_036630149.1">
    <property type="nucleotide sequence ID" value="XM_036776529.1"/>
</dbReference>
<dbReference type="VEuPathDB" id="FungiDB:PC9H_006992"/>
<name>A0A8H6ZQ97_PLEOS</name>
<organism evidence="2 3">
    <name type="scientific">Pleurotus ostreatus</name>
    <name type="common">Oyster mushroom</name>
    <name type="synonym">White-rot fungus</name>
    <dbReference type="NCBI Taxonomy" id="5322"/>
    <lineage>
        <taxon>Eukaryota</taxon>
        <taxon>Fungi</taxon>
        <taxon>Dikarya</taxon>
        <taxon>Basidiomycota</taxon>
        <taxon>Agaricomycotina</taxon>
        <taxon>Agaricomycetes</taxon>
        <taxon>Agaricomycetidae</taxon>
        <taxon>Agaricales</taxon>
        <taxon>Pleurotineae</taxon>
        <taxon>Pleurotaceae</taxon>
        <taxon>Pleurotus</taxon>
    </lineage>
</organism>
<dbReference type="EMBL" id="JACETU010000005">
    <property type="protein sequence ID" value="KAF7427777.1"/>
    <property type="molecule type" value="Genomic_DNA"/>
</dbReference>
<evidence type="ECO:0000313" key="2">
    <source>
        <dbReference type="EMBL" id="KAF7427777.1"/>
    </source>
</evidence>
<dbReference type="OrthoDB" id="73875at2759"/>
<dbReference type="GeneID" id="59376810"/>
<sequence length="395" mass="41418">MKAATPGTRLSLYFVIVATLLIVGIAAANDWSKPCFNGERMYDLLKHSNSGLGVLKIAGSPKSIALAPPFEAVKNLPGLLENAAHFEFNPKVEIAPVSFNGTATLVDYNPKGCSGSGGPGGVIAGELQADIAGTGGGNARAGDIIDGSIVPPNIKDVAAFAGLSFDVDAQVTIKGAVFFIKPVGLPGFSIPGIPIGSMVELQGQAKAALDMKIDSVVHLAYKVEDLELWYPASRKNATEKGIRTKESPLKLKASAKDEAKGYIEGHLIPVLKLGFDGFGTGVSVHLEADAFARVSLEVEAHATAKSCYRESTAPADPVHPEKGKREVYTPPYGRRACNELALRDTDVDVHGSAKGGLSGCVWACFTAGTKSASHRALEIGPIDPQREIESASIEM</sequence>
<feature type="signal peptide" evidence="1">
    <location>
        <begin position="1"/>
        <end position="28"/>
    </location>
</feature>
<gene>
    <name evidence="2" type="ORF">PC9H_006992</name>
</gene>
<reference evidence="2" key="1">
    <citation type="submission" date="2019-07" db="EMBL/GenBank/DDBJ databases">
        <authorList>
            <person name="Palmer J.M."/>
        </authorList>
    </citation>
    <scope>NUCLEOTIDE SEQUENCE</scope>
    <source>
        <strain evidence="2">PC9</strain>
    </source>
</reference>
<protein>
    <submittedName>
        <fullName evidence="2">Uncharacterized protein</fullName>
    </submittedName>
</protein>
<dbReference type="Proteomes" id="UP000623687">
    <property type="component" value="Unassembled WGS sequence"/>
</dbReference>
<dbReference type="AlphaFoldDB" id="A0A8H6ZQ97"/>